<reference evidence="2" key="1">
    <citation type="submission" date="2021-02" db="EMBL/GenBank/DDBJ databases">
        <authorList>
            <person name="Nowell W R."/>
        </authorList>
    </citation>
    <scope>NUCLEOTIDE SEQUENCE</scope>
</reference>
<dbReference type="Proteomes" id="UP000663874">
    <property type="component" value="Unassembled WGS sequence"/>
</dbReference>
<protein>
    <submittedName>
        <fullName evidence="2">Uncharacterized protein</fullName>
    </submittedName>
</protein>
<comment type="caution">
    <text evidence="2">The sequence shown here is derived from an EMBL/GenBank/DDBJ whole genome shotgun (WGS) entry which is preliminary data.</text>
</comment>
<dbReference type="AlphaFoldDB" id="A0A819H0K5"/>
<evidence type="ECO:0000313" key="2">
    <source>
        <dbReference type="EMBL" id="CAF3890898.1"/>
    </source>
</evidence>
<name>A0A819H0K5_9BILA</name>
<feature type="compositionally biased region" description="Polar residues" evidence="1">
    <location>
        <begin position="120"/>
        <end position="129"/>
    </location>
</feature>
<dbReference type="EMBL" id="CAJOBE010003613">
    <property type="protein sequence ID" value="CAF3890898.1"/>
    <property type="molecule type" value="Genomic_DNA"/>
</dbReference>
<evidence type="ECO:0000313" key="3">
    <source>
        <dbReference type="Proteomes" id="UP000663874"/>
    </source>
</evidence>
<organism evidence="2 3">
    <name type="scientific">Rotaria sordida</name>
    <dbReference type="NCBI Taxonomy" id="392033"/>
    <lineage>
        <taxon>Eukaryota</taxon>
        <taxon>Metazoa</taxon>
        <taxon>Spiralia</taxon>
        <taxon>Gnathifera</taxon>
        <taxon>Rotifera</taxon>
        <taxon>Eurotatoria</taxon>
        <taxon>Bdelloidea</taxon>
        <taxon>Philodinida</taxon>
        <taxon>Philodinidae</taxon>
        <taxon>Rotaria</taxon>
    </lineage>
</organism>
<sequence length="238" mass="27391">MKKSKHIRRVVSVGPLDRKIVKSSNESKLSHINFKNSEARNTHVASISHQDQIKRPRTTTAVVRVSRSQVSSFTICKFHDQQQSPNNVEQPFNDQLIHDDIYATISSDVQIDLDHNIQTPLSTKTSADQVSKHSARSSSRIHPEKINVSQIDCNSINDRILAQQLRLRAAQQLRLQPAQQLHLQPAQQLRLQLVQQLHLQLVQQLHLQLVQQLRLLAAQQQQRQQQQQLRRQQVNLNS</sequence>
<gene>
    <name evidence="2" type="ORF">FNK824_LOCUS20050</name>
</gene>
<proteinExistence type="predicted"/>
<evidence type="ECO:0000256" key="1">
    <source>
        <dbReference type="SAM" id="MobiDB-lite"/>
    </source>
</evidence>
<feature type="region of interest" description="Disordered" evidence="1">
    <location>
        <begin position="120"/>
        <end position="142"/>
    </location>
</feature>
<accession>A0A819H0K5</accession>